<reference evidence="1" key="2">
    <citation type="submission" date="2018-03" db="EMBL/GenBank/DDBJ databases">
        <title>The Triticum urartu genome reveals the dynamic nature of wheat genome evolution.</title>
        <authorList>
            <person name="Ling H."/>
            <person name="Ma B."/>
            <person name="Shi X."/>
            <person name="Liu H."/>
            <person name="Dong L."/>
            <person name="Sun H."/>
            <person name="Cao Y."/>
            <person name="Gao Q."/>
            <person name="Zheng S."/>
            <person name="Li Y."/>
            <person name="Yu Y."/>
            <person name="Du H."/>
            <person name="Qi M."/>
            <person name="Li Y."/>
            <person name="Yu H."/>
            <person name="Cui Y."/>
            <person name="Wang N."/>
            <person name="Chen C."/>
            <person name="Wu H."/>
            <person name="Zhao Y."/>
            <person name="Zhang J."/>
            <person name="Li Y."/>
            <person name="Zhou W."/>
            <person name="Zhang B."/>
            <person name="Hu W."/>
            <person name="Eijk M."/>
            <person name="Tang J."/>
            <person name="Witsenboer H."/>
            <person name="Zhao S."/>
            <person name="Li Z."/>
            <person name="Zhang A."/>
            <person name="Wang D."/>
            <person name="Liang C."/>
        </authorList>
    </citation>
    <scope>NUCLEOTIDE SEQUENCE [LARGE SCALE GENOMIC DNA]</scope>
    <source>
        <strain evidence="1">cv. G1812</strain>
    </source>
</reference>
<accession>A0A8R7QEX5</accession>
<proteinExistence type="predicted"/>
<name>A0A8R7QEX5_TRIUA</name>
<reference evidence="2" key="1">
    <citation type="journal article" date="2013" name="Nature">
        <title>Draft genome of the wheat A-genome progenitor Triticum urartu.</title>
        <authorList>
            <person name="Ling H.Q."/>
            <person name="Zhao S."/>
            <person name="Liu D."/>
            <person name="Wang J."/>
            <person name="Sun H."/>
            <person name="Zhang C."/>
            <person name="Fan H."/>
            <person name="Li D."/>
            <person name="Dong L."/>
            <person name="Tao Y."/>
            <person name="Gao C."/>
            <person name="Wu H."/>
            <person name="Li Y."/>
            <person name="Cui Y."/>
            <person name="Guo X."/>
            <person name="Zheng S."/>
            <person name="Wang B."/>
            <person name="Yu K."/>
            <person name="Liang Q."/>
            <person name="Yang W."/>
            <person name="Lou X."/>
            <person name="Chen J."/>
            <person name="Feng M."/>
            <person name="Jian J."/>
            <person name="Zhang X."/>
            <person name="Luo G."/>
            <person name="Jiang Y."/>
            <person name="Liu J."/>
            <person name="Wang Z."/>
            <person name="Sha Y."/>
            <person name="Zhang B."/>
            <person name="Wu H."/>
            <person name="Tang D."/>
            <person name="Shen Q."/>
            <person name="Xue P."/>
            <person name="Zou S."/>
            <person name="Wang X."/>
            <person name="Liu X."/>
            <person name="Wang F."/>
            <person name="Yang Y."/>
            <person name="An X."/>
            <person name="Dong Z."/>
            <person name="Zhang K."/>
            <person name="Zhang X."/>
            <person name="Luo M.C."/>
            <person name="Dvorak J."/>
            <person name="Tong Y."/>
            <person name="Wang J."/>
            <person name="Yang H."/>
            <person name="Li Z."/>
            <person name="Wang D."/>
            <person name="Zhang A."/>
            <person name="Wang J."/>
        </authorList>
    </citation>
    <scope>NUCLEOTIDE SEQUENCE</scope>
    <source>
        <strain evidence="2">cv. G1812</strain>
    </source>
</reference>
<dbReference type="Proteomes" id="UP000015106">
    <property type="component" value="Chromosome 5"/>
</dbReference>
<organism evidence="1 2">
    <name type="scientific">Triticum urartu</name>
    <name type="common">Red wild einkorn</name>
    <name type="synonym">Crithodium urartu</name>
    <dbReference type="NCBI Taxonomy" id="4572"/>
    <lineage>
        <taxon>Eukaryota</taxon>
        <taxon>Viridiplantae</taxon>
        <taxon>Streptophyta</taxon>
        <taxon>Embryophyta</taxon>
        <taxon>Tracheophyta</taxon>
        <taxon>Spermatophyta</taxon>
        <taxon>Magnoliopsida</taxon>
        <taxon>Liliopsida</taxon>
        <taxon>Poales</taxon>
        <taxon>Poaceae</taxon>
        <taxon>BOP clade</taxon>
        <taxon>Pooideae</taxon>
        <taxon>Triticodae</taxon>
        <taxon>Triticeae</taxon>
        <taxon>Triticinae</taxon>
        <taxon>Triticum</taxon>
    </lineage>
</organism>
<evidence type="ECO:0000313" key="1">
    <source>
        <dbReference type="EnsemblPlants" id="TuG1812G0500003742.01.T01.cds246360"/>
    </source>
</evidence>
<protein>
    <submittedName>
        <fullName evidence="1">Uncharacterized protein</fullName>
    </submittedName>
</protein>
<reference evidence="1" key="3">
    <citation type="submission" date="2022-06" db="UniProtKB">
        <authorList>
            <consortium name="EnsemblPlants"/>
        </authorList>
    </citation>
    <scope>IDENTIFICATION</scope>
</reference>
<dbReference type="Gramene" id="TuG1812G0500003742.01.T01">
    <property type="protein sequence ID" value="TuG1812G0500003742.01.T01.cds246360"/>
    <property type="gene ID" value="TuG1812G0500003742.01"/>
</dbReference>
<dbReference type="AlphaFoldDB" id="A0A8R7QEX5"/>
<keyword evidence="2" id="KW-1185">Reference proteome</keyword>
<sequence>MCTFTANQLLNGCIKLDLRKMMLFLCIAGKELLRHTLLPNVSFRAHIIRMTKIKHSQ</sequence>
<evidence type="ECO:0000313" key="2">
    <source>
        <dbReference type="Proteomes" id="UP000015106"/>
    </source>
</evidence>
<dbReference type="EnsemblPlants" id="TuG1812G0500003742.01.T01">
    <property type="protein sequence ID" value="TuG1812G0500003742.01.T01.cds246360"/>
    <property type="gene ID" value="TuG1812G0500003742.01"/>
</dbReference>